<dbReference type="SUPFAM" id="SSF57903">
    <property type="entry name" value="FYVE/PHD zinc finger"/>
    <property type="match status" value="1"/>
</dbReference>
<keyword evidence="6" id="KW-0539">Nucleus</keyword>
<evidence type="ECO:0000256" key="1">
    <source>
        <dbReference type="ARBA" id="ARBA00004123"/>
    </source>
</evidence>
<feature type="compositionally biased region" description="Polar residues" evidence="9">
    <location>
        <begin position="216"/>
        <end position="234"/>
    </location>
</feature>
<dbReference type="PANTHER" id="PTHR23194">
    <property type="entry name" value="PYGOPUS"/>
    <property type="match status" value="1"/>
</dbReference>
<feature type="region of interest" description="Disordered" evidence="9">
    <location>
        <begin position="1"/>
        <end position="121"/>
    </location>
</feature>
<feature type="compositionally biased region" description="Basic and acidic residues" evidence="9">
    <location>
        <begin position="252"/>
        <end position="267"/>
    </location>
</feature>
<gene>
    <name evidence="11" type="ORF">CVLEPA_LOCUS6246</name>
</gene>
<evidence type="ECO:0000256" key="3">
    <source>
        <dbReference type="ARBA" id="ARBA00022723"/>
    </source>
</evidence>
<reference evidence="11 12" key="1">
    <citation type="submission" date="2024-02" db="EMBL/GenBank/DDBJ databases">
        <authorList>
            <person name="Daric V."/>
            <person name="Darras S."/>
        </authorList>
    </citation>
    <scope>NUCLEOTIDE SEQUENCE [LARGE SCALE GENOMIC DNA]</scope>
</reference>
<dbReference type="InterPro" id="IPR019786">
    <property type="entry name" value="Zinc_finger_PHD-type_CS"/>
</dbReference>
<feature type="region of interest" description="Disordered" evidence="9">
    <location>
        <begin position="162"/>
        <end position="275"/>
    </location>
</feature>
<name>A0ABP0FAT4_CLALP</name>
<keyword evidence="5" id="KW-0862">Zinc</keyword>
<evidence type="ECO:0000259" key="10">
    <source>
        <dbReference type="PROSITE" id="PS50016"/>
    </source>
</evidence>
<evidence type="ECO:0000256" key="6">
    <source>
        <dbReference type="ARBA" id="ARBA00023242"/>
    </source>
</evidence>
<organism evidence="11 12">
    <name type="scientific">Clavelina lepadiformis</name>
    <name type="common">Light-bulb sea squirt</name>
    <name type="synonym">Ascidia lepadiformis</name>
    <dbReference type="NCBI Taxonomy" id="159417"/>
    <lineage>
        <taxon>Eukaryota</taxon>
        <taxon>Metazoa</taxon>
        <taxon>Chordata</taxon>
        <taxon>Tunicata</taxon>
        <taxon>Ascidiacea</taxon>
        <taxon>Aplousobranchia</taxon>
        <taxon>Clavelinidae</taxon>
        <taxon>Clavelina</taxon>
    </lineage>
</organism>
<dbReference type="PROSITE" id="PS50016">
    <property type="entry name" value="ZF_PHD_2"/>
    <property type="match status" value="1"/>
</dbReference>
<dbReference type="PROSITE" id="PS01359">
    <property type="entry name" value="ZF_PHD_1"/>
    <property type="match status" value="1"/>
</dbReference>
<dbReference type="Gene3D" id="3.30.40.10">
    <property type="entry name" value="Zinc/RING finger domain, C3HC4 (zinc finger)"/>
    <property type="match status" value="1"/>
</dbReference>
<feature type="compositionally biased region" description="Polar residues" evidence="9">
    <location>
        <begin position="175"/>
        <end position="200"/>
    </location>
</feature>
<comment type="subcellular location">
    <subcellularLocation>
        <location evidence="1">Nucleus</location>
    </subcellularLocation>
</comment>
<evidence type="ECO:0000313" key="11">
    <source>
        <dbReference type="EMBL" id="CAK8676811.1"/>
    </source>
</evidence>
<keyword evidence="4 8" id="KW-0863">Zinc-finger</keyword>
<dbReference type="SMART" id="SM00249">
    <property type="entry name" value="PHD"/>
    <property type="match status" value="1"/>
</dbReference>
<dbReference type="EMBL" id="CAWYQH010000035">
    <property type="protein sequence ID" value="CAK8676811.1"/>
    <property type="molecule type" value="Genomic_DNA"/>
</dbReference>
<dbReference type="InterPro" id="IPR001965">
    <property type="entry name" value="Znf_PHD"/>
</dbReference>
<evidence type="ECO:0000256" key="2">
    <source>
        <dbReference type="ARBA" id="ARBA00022687"/>
    </source>
</evidence>
<dbReference type="InterPro" id="IPR011011">
    <property type="entry name" value="Znf_FYVE_PHD"/>
</dbReference>
<evidence type="ECO:0000256" key="8">
    <source>
        <dbReference type="PROSITE-ProRule" id="PRU00146"/>
    </source>
</evidence>
<evidence type="ECO:0000256" key="7">
    <source>
        <dbReference type="ARBA" id="ARBA00037400"/>
    </source>
</evidence>
<dbReference type="InterPro" id="IPR013083">
    <property type="entry name" value="Znf_RING/FYVE/PHD"/>
</dbReference>
<dbReference type="PANTHER" id="PTHR23194:SF16">
    <property type="entry name" value="PROTEIN PYGOPUS"/>
    <property type="match status" value="1"/>
</dbReference>
<evidence type="ECO:0000256" key="4">
    <source>
        <dbReference type="ARBA" id="ARBA00022771"/>
    </source>
</evidence>
<dbReference type="Proteomes" id="UP001642483">
    <property type="component" value="Unassembled WGS sequence"/>
</dbReference>
<proteinExistence type="predicted"/>
<protein>
    <recommendedName>
        <fullName evidence="10">PHD-type domain-containing protein</fullName>
    </recommendedName>
</protein>
<comment type="caution">
    <text evidence="11">The sequence shown here is derived from an EMBL/GenBank/DDBJ whole genome shotgun (WGS) entry which is preliminary data.</text>
</comment>
<evidence type="ECO:0000256" key="9">
    <source>
        <dbReference type="SAM" id="MobiDB-lite"/>
    </source>
</evidence>
<dbReference type="InterPro" id="IPR019787">
    <property type="entry name" value="Znf_PHD-finger"/>
</dbReference>
<comment type="function">
    <text evidence="7">Involved in signal transduction through the Wnt pathway.</text>
</comment>
<keyword evidence="2" id="KW-0879">Wnt signaling pathway</keyword>
<feature type="domain" description="PHD-type" evidence="10">
    <location>
        <begin position="293"/>
        <end position="352"/>
    </location>
</feature>
<evidence type="ECO:0000256" key="5">
    <source>
        <dbReference type="ARBA" id="ARBA00022833"/>
    </source>
</evidence>
<accession>A0ABP0FAT4</accession>
<dbReference type="CDD" id="cd15551">
    <property type="entry name" value="PHD_PYGO"/>
    <property type="match status" value="1"/>
</dbReference>
<evidence type="ECO:0000313" key="12">
    <source>
        <dbReference type="Proteomes" id="UP001642483"/>
    </source>
</evidence>
<feature type="compositionally biased region" description="Polar residues" evidence="9">
    <location>
        <begin position="111"/>
        <end position="121"/>
    </location>
</feature>
<sequence length="372" mass="39899">MATNNLKMPKKKDSSESKKSRKSSSASKDVTSSSPGVGDIVPPPNPAATHLVASNPFDDPPPRMMTSFPNQSMMRMPGQSPGMGPGYPGWNPRAGMRPFNAGGAPSWGNPMATNNNIPSHPAYNQNIPNNGYGMNRPHYLGGPIPFRGSNRMAVNNIRPGIGPLGSPGAPENMMHDSTNMGPNHMVSSGNQGHMLQNTGQMKALTRPPAQLPSPNPTSARKGSTSSNKNVSGESKSPKSLDGNVKQRKKSEKKSSLEGKKSSSDSSDKQSLNSTNTSDSIVAVAPHSIPPELPQVCKSCRKEINYPTEDVVRCIASCNKWYHRTCVGLSESALKLLKMEELALWACDHCLQTKEIYSVKPRTTLLDTQLAAA</sequence>
<keyword evidence="3" id="KW-0479">Metal-binding</keyword>
<keyword evidence="12" id="KW-1185">Reference proteome</keyword>
<feature type="compositionally biased region" description="Low complexity" evidence="9">
    <location>
        <begin position="23"/>
        <end position="34"/>
    </location>
</feature>
<dbReference type="InterPro" id="IPR052475">
    <property type="entry name" value="Wnt_Signal_Transd_Protein"/>
</dbReference>